<evidence type="ECO:0000313" key="5">
    <source>
        <dbReference type="Proteomes" id="UP001164965"/>
    </source>
</evidence>
<accession>A0ABY6P4K0</accession>
<evidence type="ECO:0000256" key="1">
    <source>
        <dbReference type="ARBA" id="ARBA00008324"/>
    </source>
</evidence>
<keyword evidence="2" id="KW-0378">Hydrolase</keyword>
<dbReference type="InterPro" id="IPR006683">
    <property type="entry name" value="Thioestr_dom"/>
</dbReference>
<dbReference type="InterPro" id="IPR029069">
    <property type="entry name" value="HotDog_dom_sf"/>
</dbReference>
<evidence type="ECO:0000256" key="2">
    <source>
        <dbReference type="ARBA" id="ARBA00022801"/>
    </source>
</evidence>
<dbReference type="Proteomes" id="UP001164965">
    <property type="component" value="Chromosome"/>
</dbReference>
<proteinExistence type="inferred from homology"/>
<protein>
    <submittedName>
        <fullName evidence="4">PaaI family thioesterase</fullName>
    </submittedName>
</protein>
<dbReference type="PANTHER" id="PTHR43240">
    <property type="entry name" value="1,4-DIHYDROXY-2-NAPHTHOYL-COA THIOESTERASE 1"/>
    <property type="match status" value="1"/>
</dbReference>
<comment type="similarity">
    <text evidence="1">Belongs to the thioesterase PaaI family.</text>
</comment>
<feature type="domain" description="Thioesterase" evidence="3">
    <location>
        <begin position="35"/>
        <end position="111"/>
    </location>
</feature>
<dbReference type="NCBIfam" id="TIGR00369">
    <property type="entry name" value="unchar_dom_1"/>
    <property type="match status" value="1"/>
</dbReference>
<dbReference type="InterPro" id="IPR003736">
    <property type="entry name" value="PAAI_dom"/>
</dbReference>
<dbReference type="PANTHER" id="PTHR43240:SF5">
    <property type="entry name" value="1,4-DIHYDROXY-2-NAPHTHOYL-COA THIOESTERASE 1"/>
    <property type="match status" value="1"/>
</dbReference>
<reference evidence="4" key="1">
    <citation type="submission" date="2022-10" db="EMBL/GenBank/DDBJ databases">
        <title>Rhodococcus sp.75.</title>
        <authorList>
            <person name="Sun M."/>
        </authorList>
    </citation>
    <scope>NUCLEOTIDE SEQUENCE</scope>
    <source>
        <strain evidence="4">75</strain>
    </source>
</reference>
<dbReference type="EMBL" id="CP110615">
    <property type="protein sequence ID" value="UZJ26581.1"/>
    <property type="molecule type" value="Genomic_DNA"/>
</dbReference>
<organism evidence="4 5">
    <name type="scientific">Rhodococcus antarcticus</name>
    <dbReference type="NCBI Taxonomy" id="2987751"/>
    <lineage>
        <taxon>Bacteria</taxon>
        <taxon>Bacillati</taxon>
        <taxon>Actinomycetota</taxon>
        <taxon>Actinomycetes</taxon>
        <taxon>Mycobacteriales</taxon>
        <taxon>Nocardiaceae</taxon>
        <taxon>Rhodococcus</taxon>
    </lineage>
</organism>
<sequence>MDAGFVKVLGLVFTAVSPDEVRAEWTLRPELMQPYGITHGGVHCAVVETVASTAAAVWLGDRGQVVGVSNTTDFLRASREGTITAVGTPVHRGRLQQLWEVRLTDADDRLLAKGQVRLQNILDADRLGR</sequence>
<dbReference type="SUPFAM" id="SSF54637">
    <property type="entry name" value="Thioesterase/thiol ester dehydrase-isomerase"/>
    <property type="match status" value="1"/>
</dbReference>
<keyword evidence="5" id="KW-1185">Reference proteome</keyword>
<dbReference type="RefSeq" id="WP_265384685.1">
    <property type="nucleotide sequence ID" value="NZ_CP110615.1"/>
</dbReference>
<dbReference type="Pfam" id="PF03061">
    <property type="entry name" value="4HBT"/>
    <property type="match status" value="1"/>
</dbReference>
<gene>
    <name evidence="4" type="ORF">RHODO2019_08205</name>
</gene>
<name>A0ABY6P4K0_9NOCA</name>
<evidence type="ECO:0000259" key="3">
    <source>
        <dbReference type="Pfam" id="PF03061"/>
    </source>
</evidence>
<evidence type="ECO:0000313" key="4">
    <source>
        <dbReference type="EMBL" id="UZJ26581.1"/>
    </source>
</evidence>
<dbReference type="CDD" id="cd03443">
    <property type="entry name" value="PaaI_thioesterase"/>
    <property type="match status" value="1"/>
</dbReference>
<dbReference type="Gene3D" id="3.10.129.10">
    <property type="entry name" value="Hotdog Thioesterase"/>
    <property type="match status" value="1"/>
</dbReference>